<dbReference type="GO" id="GO:0035539">
    <property type="term" value="F:8-oxo-7,8-dihydrodeoxyguanosine triphosphate pyrophosphatase activity"/>
    <property type="evidence" value="ECO:0007669"/>
    <property type="project" value="UniProtKB-EC"/>
</dbReference>
<feature type="domain" description="Nudix hydrolase" evidence="19">
    <location>
        <begin position="4"/>
        <end position="131"/>
    </location>
</feature>
<evidence type="ECO:0000256" key="3">
    <source>
        <dbReference type="ARBA" id="ARBA00022457"/>
    </source>
</evidence>
<dbReference type="InterPro" id="IPR029119">
    <property type="entry name" value="MutY_C"/>
</dbReference>
<dbReference type="GO" id="GO:0006260">
    <property type="term" value="P:DNA replication"/>
    <property type="evidence" value="ECO:0007669"/>
    <property type="project" value="UniProtKB-KW"/>
</dbReference>
<name>A0A432WI96_9GAMM</name>
<keyword evidence="9" id="KW-0234">DNA repair</keyword>
<dbReference type="AlphaFoldDB" id="A0A432WI96"/>
<dbReference type="SUPFAM" id="SSF55811">
    <property type="entry name" value="Nudix"/>
    <property type="match status" value="1"/>
</dbReference>
<comment type="caution">
    <text evidence="20">The sequence shown here is derived from an EMBL/GenBank/DDBJ whole genome shotgun (WGS) entry which is preliminary data.</text>
</comment>
<evidence type="ECO:0000256" key="7">
    <source>
        <dbReference type="ARBA" id="ARBA00022801"/>
    </source>
</evidence>
<dbReference type="EC" id="3.6.1.55" evidence="12"/>
<dbReference type="InterPro" id="IPR000086">
    <property type="entry name" value="NUDIX_hydrolase_dom"/>
</dbReference>
<keyword evidence="6" id="KW-0227">DNA damage</keyword>
<comment type="cofactor">
    <cofactor evidence="1 18">
        <name>Mg(2+)</name>
        <dbReference type="ChEBI" id="CHEBI:18420"/>
    </cofactor>
</comment>
<feature type="binding site" evidence="17">
    <location>
        <position position="25"/>
    </location>
    <ligand>
        <name>8-oxo-dGTP</name>
        <dbReference type="ChEBI" id="CHEBI:77896"/>
    </ligand>
</feature>
<dbReference type="PANTHER" id="PTHR47707">
    <property type="entry name" value="8-OXO-DGTP DIPHOSPHATASE"/>
    <property type="match status" value="1"/>
</dbReference>
<evidence type="ECO:0000313" key="20">
    <source>
        <dbReference type="EMBL" id="RUO33493.1"/>
    </source>
</evidence>
<gene>
    <name evidence="20" type="ORF">CWE11_06535</name>
</gene>
<keyword evidence="4" id="KW-0235">DNA replication</keyword>
<dbReference type="GO" id="GO:0044716">
    <property type="term" value="F:8-oxo-GDP phosphatase activity"/>
    <property type="evidence" value="ECO:0007669"/>
    <property type="project" value="TreeGrafter"/>
</dbReference>
<comment type="catalytic activity">
    <reaction evidence="11">
        <text>8-oxo-GTP + H2O = 8-oxo-GMP + diphosphate + H(+)</text>
        <dbReference type="Rhea" id="RHEA:67616"/>
        <dbReference type="ChEBI" id="CHEBI:15377"/>
        <dbReference type="ChEBI" id="CHEBI:15378"/>
        <dbReference type="ChEBI" id="CHEBI:33019"/>
        <dbReference type="ChEBI" id="CHEBI:143553"/>
        <dbReference type="ChEBI" id="CHEBI:145694"/>
    </reaction>
</comment>
<keyword evidence="21" id="KW-1185">Reference proteome</keyword>
<dbReference type="InterPro" id="IPR003561">
    <property type="entry name" value="Mutator_MutT"/>
</dbReference>
<dbReference type="InterPro" id="IPR047127">
    <property type="entry name" value="MutT-like"/>
</dbReference>
<dbReference type="FunFam" id="3.90.79.10:FF:000014">
    <property type="entry name" value="8-oxo-dGTP diphosphatase MutT"/>
    <property type="match status" value="1"/>
</dbReference>
<evidence type="ECO:0000256" key="2">
    <source>
        <dbReference type="ARBA" id="ARBA00005582"/>
    </source>
</evidence>
<dbReference type="GO" id="GO:0008413">
    <property type="term" value="F:8-oxo-7,8-dihydroguanosine triphosphate pyrophosphatase activity"/>
    <property type="evidence" value="ECO:0007669"/>
    <property type="project" value="InterPro"/>
</dbReference>
<dbReference type="InterPro" id="IPR020084">
    <property type="entry name" value="NUDIX_hydrolase_CS"/>
</dbReference>
<sequence length="131" mass="14682">MSKKLIHVAVGVIENSNGHILISQRAEHLHQGGFWEFPGGKVEPSESVLVALDRELQEELNLRVHEATPLLQVPYDYPDKSVLLDVWHVTGFSGEIRSNEGQPWRWVARPDLINYAFPPANSPILNAVLAL</sequence>
<feature type="binding site" evidence="18">
    <location>
        <position position="59"/>
    </location>
    <ligand>
        <name>Mg(2+)</name>
        <dbReference type="ChEBI" id="CHEBI:18420"/>
    </ligand>
</feature>
<dbReference type="Pfam" id="PF14815">
    <property type="entry name" value="NUDIX_4"/>
    <property type="match status" value="1"/>
</dbReference>
<evidence type="ECO:0000256" key="5">
    <source>
        <dbReference type="ARBA" id="ARBA00022723"/>
    </source>
</evidence>
<dbReference type="PROSITE" id="PS51462">
    <property type="entry name" value="NUDIX"/>
    <property type="match status" value="1"/>
</dbReference>
<evidence type="ECO:0000256" key="10">
    <source>
        <dbReference type="ARBA" id="ARBA00035861"/>
    </source>
</evidence>
<feature type="binding site" evidence="18">
    <location>
        <position position="39"/>
    </location>
    <ligand>
        <name>Mg(2+)</name>
        <dbReference type="ChEBI" id="CHEBI:18420"/>
    </ligand>
</feature>
<dbReference type="RefSeq" id="WP_126776802.1">
    <property type="nucleotide sequence ID" value="NZ_PIPM01000005.1"/>
</dbReference>
<dbReference type="InterPro" id="IPR015797">
    <property type="entry name" value="NUDIX_hydrolase-like_dom_sf"/>
</dbReference>
<evidence type="ECO:0000313" key="21">
    <source>
        <dbReference type="Proteomes" id="UP000288405"/>
    </source>
</evidence>
<feature type="binding site" evidence="17">
    <location>
        <begin position="36"/>
        <end position="39"/>
    </location>
    <ligand>
        <name>8-oxo-dGTP</name>
        <dbReference type="ChEBI" id="CHEBI:77896"/>
    </ligand>
</feature>
<evidence type="ECO:0000256" key="9">
    <source>
        <dbReference type="ARBA" id="ARBA00023204"/>
    </source>
</evidence>
<evidence type="ECO:0000256" key="13">
    <source>
        <dbReference type="ARBA" id="ARBA00040794"/>
    </source>
</evidence>
<evidence type="ECO:0000256" key="16">
    <source>
        <dbReference type="ARBA" id="ARBA00042798"/>
    </source>
</evidence>
<dbReference type="Gene3D" id="3.90.79.10">
    <property type="entry name" value="Nucleoside Triphosphate Pyrophosphohydrolase"/>
    <property type="match status" value="1"/>
</dbReference>
<evidence type="ECO:0000256" key="17">
    <source>
        <dbReference type="PIRSR" id="PIRSR603561-1"/>
    </source>
</evidence>
<dbReference type="Proteomes" id="UP000288405">
    <property type="component" value="Unassembled WGS sequence"/>
</dbReference>
<accession>A0A432WI96</accession>
<evidence type="ECO:0000256" key="4">
    <source>
        <dbReference type="ARBA" id="ARBA00022705"/>
    </source>
</evidence>
<keyword evidence="8 18" id="KW-0460">Magnesium</keyword>
<evidence type="ECO:0000256" key="14">
    <source>
        <dbReference type="ARBA" id="ARBA00041592"/>
    </source>
</evidence>
<dbReference type="CDD" id="cd03425">
    <property type="entry name" value="NUDIX_MutT_NudA_like"/>
    <property type="match status" value="1"/>
</dbReference>
<keyword evidence="5 18" id="KW-0479">Metal-binding</keyword>
<comment type="similarity">
    <text evidence="2">Belongs to the Nudix hydrolase family.</text>
</comment>
<evidence type="ECO:0000256" key="8">
    <source>
        <dbReference type="ARBA" id="ARBA00022842"/>
    </source>
</evidence>
<organism evidence="20 21">
    <name type="scientific">Aliidiomarina sanyensis</name>
    <dbReference type="NCBI Taxonomy" id="1249555"/>
    <lineage>
        <taxon>Bacteria</taxon>
        <taxon>Pseudomonadati</taxon>
        <taxon>Pseudomonadota</taxon>
        <taxon>Gammaproteobacteria</taxon>
        <taxon>Alteromonadales</taxon>
        <taxon>Idiomarinaceae</taxon>
        <taxon>Aliidiomarina</taxon>
    </lineage>
</organism>
<evidence type="ECO:0000256" key="18">
    <source>
        <dbReference type="PIRSR" id="PIRSR603561-2"/>
    </source>
</evidence>
<evidence type="ECO:0000256" key="11">
    <source>
        <dbReference type="ARBA" id="ARBA00036904"/>
    </source>
</evidence>
<keyword evidence="7" id="KW-0378">Hydrolase</keyword>
<evidence type="ECO:0000256" key="15">
    <source>
        <dbReference type="ARBA" id="ARBA00041979"/>
    </source>
</evidence>
<evidence type="ECO:0000256" key="1">
    <source>
        <dbReference type="ARBA" id="ARBA00001946"/>
    </source>
</evidence>
<comment type="catalytic activity">
    <reaction evidence="10">
        <text>8-oxo-dGTP + H2O = 8-oxo-dGMP + diphosphate + H(+)</text>
        <dbReference type="Rhea" id="RHEA:31575"/>
        <dbReference type="ChEBI" id="CHEBI:15377"/>
        <dbReference type="ChEBI" id="CHEBI:15378"/>
        <dbReference type="ChEBI" id="CHEBI:33019"/>
        <dbReference type="ChEBI" id="CHEBI:63224"/>
        <dbReference type="ChEBI" id="CHEBI:77896"/>
        <dbReference type="EC" id="3.6.1.55"/>
    </reaction>
</comment>
<dbReference type="PROSITE" id="PS00893">
    <property type="entry name" value="NUDIX_BOX"/>
    <property type="match status" value="1"/>
</dbReference>
<evidence type="ECO:0000259" key="19">
    <source>
        <dbReference type="PROSITE" id="PS51462"/>
    </source>
</evidence>
<dbReference type="GO" id="GO:0006281">
    <property type="term" value="P:DNA repair"/>
    <property type="evidence" value="ECO:0007669"/>
    <property type="project" value="UniProtKB-KW"/>
</dbReference>
<protein>
    <recommendedName>
        <fullName evidence="13">8-oxo-dGTP diphosphatase</fullName>
        <ecNumber evidence="12">3.6.1.55</ecNumber>
    </recommendedName>
    <alternativeName>
        <fullName evidence="16">7,8-dihydro-8-oxoguanine-triphosphatase</fullName>
    </alternativeName>
    <alternativeName>
        <fullName evidence="15">Mutator protein MutT</fullName>
    </alternativeName>
    <alternativeName>
        <fullName evidence="14">dGTP pyrophosphohydrolase</fullName>
    </alternativeName>
</protein>
<keyword evidence="3" id="KW-0515">Mutator protein</keyword>
<dbReference type="EMBL" id="PIPM01000005">
    <property type="protein sequence ID" value="RUO33493.1"/>
    <property type="molecule type" value="Genomic_DNA"/>
</dbReference>
<dbReference type="GO" id="GO:0046872">
    <property type="term" value="F:metal ion binding"/>
    <property type="evidence" value="ECO:0007669"/>
    <property type="project" value="UniProtKB-KW"/>
</dbReference>
<dbReference type="GO" id="GO:0044715">
    <property type="term" value="F:8-oxo-dGDP phosphatase activity"/>
    <property type="evidence" value="ECO:0007669"/>
    <property type="project" value="TreeGrafter"/>
</dbReference>
<evidence type="ECO:0000256" key="12">
    <source>
        <dbReference type="ARBA" id="ARBA00038905"/>
    </source>
</evidence>
<evidence type="ECO:0000256" key="6">
    <source>
        <dbReference type="ARBA" id="ARBA00022763"/>
    </source>
</evidence>
<feature type="binding site" evidence="17">
    <location>
        <position position="30"/>
    </location>
    <ligand>
        <name>8-oxo-dGTP</name>
        <dbReference type="ChEBI" id="CHEBI:77896"/>
    </ligand>
</feature>
<proteinExistence type="inferred from homology"/>
<dbReference type="OrthoDB" id="9810648at2"/>
<feature type="binding site" evidence="17">
    <location>
        <position position="121"/>
    </location>
    <ligand>
        <name>8-oxo-dGTP</name>
        <dbReference type="ChEBI" id="CHEBI:77896"/>
    </ligand>
</feature>
<dbReference type="NCBIfam" id="TIGR00586">
    <property type="entry name" value="mutt"/>
    <property type="match status" value="1"/>
</dbReference>
<dbReference type="PANTHER" id="PTHR47707:SF1">
    <property type="entry name" value="NUDIX HYDROLASE FAMILY PROTEIN"/>
    <property type="match status" value="1"/>
</dbReference>
<reference evidence="20 21" key="1">
    <citation type="journal article" date="2011" name="Front. Microbiol.">
        <title>Genomic signatures of strain selection and enhancement in Bacillus atrophaeus var. globigii, a historical biowarfare simulant.</title>
        <authorList>
            <person name="Gibbons H.S."/>
            <person name="Broomall S.M."/>
            <person name="McNew L.A."/>
            <person name="Daligault H."/>
            <person name="Chapman C."/>
            <person name="Bruce D."/>
            <person name="Karavis M."/>
            <person name="Krepps M."/>
            <person name="McGregor P.A."/>
            <person name="Hong C."/>
            <person name="Park K.H."/>
            <person name="Akmal A."/>
            <person name="Feldman A."/>
            <person name="Lin J.S."/>
            <person name="Chang W.E."/>
            <person name="Higgs B.W."/>
            <person name="Demirev P."/>
            <person name="Lindquist J."/>
            <person name="Liem A."/>
            <person name="Fochler E."/>
            <person name="Read T.D."/>
            <person name="Tapia R."/>
            <person name="Johnson S."/>
            <person name="Bishop-Lilly K.A."/>
            <person name="Detter C."/>
            <person name="Han C."/>
            <person name="Sozhamannan S."/>
            <person name="Rosenzweig C.N."/>
            <person name="Skowronski E.W."/>
        </authorList>
    </citation>
    <scope>NUCLEOTIDE SEQUENCE [LARGE SCALE GENOMIC DNA]</scope>
    <source>
        <strain evidence="20 21">GYP-17</strain>
    </source>
</reference>